<dbReference type="EC" id="2.7.6.2" evidence="5"/>
<keyword evidence="1" id="KW-0808">Transferase</keyword>
<protein>
    <recommendedName>
        <fullName evidence="5">Thiamine diphosphokinase</fullName>
        <ecNumber evidence="5">2.7.6.2</ecNumber>
    </recommendedName>
</protein>
<dbReference type="PANTHER" id="PTHR41299">
    <property type="entry name" value="THIAMINE PYROPHOSPHOKINASE"/>
    <property type="match status" value="1"/>
</dbReference>
<dbReference type="InterPro" id="IPR053149">
    <property type="entry name" value="TPK"/>
</dbReference>
<dbReference type="EMBL" id="JARGYT010000042">
    <property type="protein sequence ID" value="MDZ5762377.1"/>
    <property type="molecule type" value="Genomic_DNA"/>
</dbReference>
<comment type="caution">
    <text evidence="8">The sequence shown here is derived from an EMBL/GenBank/DDBJ whole genome shotgun (WGS) entry which is preliminary data.</text>
</comment>
<proteinExistence type="predicted"/>
<dbReference type="InterPro" id="IPR007373">
    <property type="entry name" value="Thiamin_PyroPKinase_B1-bd"/>
</dbReference>
<evidence type="ECO:0000256" key="2">
    <source>
        <dbReference type="ARBA" id="ARBA00022741"/>
    </source>
</evidence>
<feature type="domain" description="Thiamin pyrophosphokinase thiamin-binding" evidence="7">
    <location>
        <begin position="152"/>
        <end position="203"/>
    </location>
</feature>
<feature type="domain" description="Thiamin pyrophosphokinase catalytic" evidence="6">
    <location>
        <begin position="28"/>
        <end position="130"/>
    </location>
</feature>
<dbReference type="Gene3D" id="3.40.50.10240">
    <property type="entry name" value="Thiamin pyrophosphokinase, catalytic domain"/>
    <property type="match status" value="1"/>
</dbReference>
<evidence type="ECO:0000256" key="1">
    <source>
        <dbReference type="ARBA" id="ARBA00022679"/>
    </source>
</evidence>
<dbReference type="InterPro" id="IPR036371">
    <property type="entry name" value="TPK_B1-bd_sf"/>
</dbReference>
<dbReference type="InterPro" id="IPR006282">
    <property type="entry name" value="Thi_PPkinase"/>
</dbReference>
<dbReference type="RefSeq" id="WP_322497846.1">
    <property type="nucleotide sequence ID" value="NZ_JARGYT010000042.1"/>
</dbReference>
<dbReference type="Pfam" id="PF04265">
    <property type="entry name" value="TPK_B1_binding"/>
    <property type="match status" value="1"/>
</dbReference>
<keyword evidence="3" id="KW-0418">Kinase</keyword>
<dbReference type="InterPro" id="IPR007371">
    <property type="entry name" value="TPK_catalytic"/>
</dbReference>
<evidence type="ECO:0000256" key="5">
    <source>
        <dbReference type="NCBIfam" id="TIGR01378"/>
    </source>
</evidence>
<dbReference type="Pfam" id="PF04263">
    <property type="entry name" value="TPK_catalytic"/>
    <property type="match status" value="1"/>
</dbReference>
<reference evidence="8 9" key="1">
    <citation type="submission" date="2023-02" db="EMBL/GenBank/DDBJ databases">
        <title>Host association and intracellularity evolved multiple times independently in the Rickettsiales.</title>
        <authorList>
            <person name="Castelli M."/>
            <person name="Nardi T."/>
            <person name="Gammuto L."/>
            <person name="Bellinzona G."/>
            <person name="Sabaneyeva E."/>
            <person name="Potekhin A."/>
            <person name="Serra V."/>
            <person name="Petroni G."/>
            <person name="Sassera D."/>
        </authorList>
    </citation>
    <scope>NUCLEOTIDE SEQUENCE [LARGE SCALE GENOMIC DNA]</scope>
    <source>
        <strain evidence="8 9">BOD18</strain>
    </source>
</reference>
<keyword evidence="2" id="KW-0547">Nucleotide-binding</keyword>
<accession>A0ABU5L8D2</accession>
<evidence type="ECO:0000256" key="4">
    <source>
        <dbReference type="ARBA" id="ARBA00022840"/>
    </source>
</evidence>
<evidence type="ECO:0000313" key="9">
    <source>
        <dbReference type="Proteomes" id="UP001293791"/>
    </source>
</evidence>
<evidence type="ECO:0000259" key="6">
    <source>
        <dbReference type="Pfam" id="PF04263"/>
    </source>
</evidence>
<organism evidence="8 9">
    <name type="scientific">Candidatus Cyrtobacter comes</name>
    <dbReference type="NCBI Taxonomy" id="675776"/>
    <lineage>
        <taxon>Bacteria</taxon>
        <taxon>Pseudomonadati</taxon>
        <taxon>Pseudomonadota</taxon>
        <taxon>Alphaproteobacteria</taxon>
        <taxon>Rickettsiales</taxon>
        <taxon>Candidatus Midichloriaceae</taxon>
        <taxon>Candidatus Cyrtobacter</taxon>
    </lineage>
</organism>
<dbReference type="InterPro" id="IPR036759">
    <property type="entry name" value="TPK_catalytic_sf"/>
</dbReference>
<evidence type="ECO:0000259" key="7">
    <source>
        <dbReference type="Pfam" id="PF04265"/>
    </source>
</evidence>
<gene>
    <name evidence="8" type="ORF">Cyrtocomes_00756</name>
</gene>
<dbReference type="NCBIfam" id="TIGR01378">
    <property type="entry name" value="thi_PPkinase"/>
    <property type="match status" value="1"/>
</dbReference>
<name>A0ABU5L8D2_9RICK</name>
<keyword evidence="9" id="KW-1185">Reference proteome</keyword>
<keyword evidence="4" id="KW-0067">ATP-binding</keyword>
<sequence length="223" mass="25274">MSCYSIIANSPYANFSDFFENTDLLHKNIILLDGAANHFEGFDILPTSIIGDMDSINESSKNYFRSKGVCIIEIVDQDTTDLEKAIVLCKEDESLKTINIYNALGGRLDHSMLNLRLLKKHYSSRYEIILFSKSEKVIFLRDCHIVLKGKRNDRVALLSFTHATITSNGLLYEMDGYKLEFAVNESTSNFLNNESAALSIKGDALLIVDKNIEYFRRCLTTTD</sequence>
<dbReference type="SUPFAM" id="SSF63999">
    <property type="entry name" value="Thiamin pyrophosphokinase, catalytic domain"/>
    <property type="match status" value="1"/>
</dbReference>
<dbReference type="Proteomes" id="UP001293791">
    <property type="component" value="Unassembled WGS sequence"/>
</dbReference>
<evidence type="ECO:0000256" key="3">
    <source>
        <dbReference type="ARBA" id="ARBA00022777"/>
    </source>
</evidence>
<dbReference type="SUPFAM" id="SSF63862">
    <property type="entry name" value="Thiamin pyrophosphokinase, substrate-binding domain"/>
    <property type="match status" value="1"/>
</dbReference>
<evidence type="ECO:0000313" key="8">
    <source>
        <dbReference type="EMBL" id="MDZ5762377.1"/>
    </source>
</evidence>
<dbReference type="CDD" id="cd07995">
    <property type="entry name" value="TPK"/>
    <property type="match status" value="1"/>
</dbReference>
<dbReference type="PANTHER" id="PTHR41299:SF1">
    <property type="entry name" value="THIAMINE PYROPHOSPHOKINASE"/>
    <property type="match status" value="1"/>
</dbReference>